<keyword evidence="3" id="KW-0804">Transcription</keyword>
<evidence type="ECO:0000259" key="5">
    <source>
        <dbReference type="PROSITE" id="PS50977"/>
    </source>
</evidence>
<name>A0A9W6WCW9_9ACTN</name>
<evidence type="ECO:0000256" key="2">
    <source>
        <dbReference type="ARBA" id="ARBA00023125"/>
    </source>
</evidence>
<dbReference type="PROSITE" id="PS01081">
    <property type="entry name" value="HTH_TETR_1"/>
    <property type="match status" value="1"/>
</dbReference>
<dbReference type="Gene3D" id="1.10.10.60">
    <property type="entry name" value="Homeodomain-like"/>
    <property type="match status" value="1"/>
</dbReference>
<comment type="caution">
    <text evidence="6">The sequence shown here is derived from an EMBL/GenBank/DDBJ whole genome shotgun (WGS) entry which is preliminary data.</text>
</comment>
<evidence type="ECO:0000256" key="4">
    <source>
        <dbReference type="PROSITE-ProRule" id="PRU00335"/>
    </source>
</evidence>
<evidence type="ECO:0000313" key="6">
    <source>
        <dbReference type="EMBL" id="GLZ80240.1"/>
    </source>
</evidence>
<accession>A0A9W6WCW9</accession>
<organism evidence="6 7">
    <name type="scientific">Actinorhabdospora filicis</name>
    <dbReference type="NCBI Taxonomy" id="1785913"/>
    <lineage>
        <taxon>Bacteria</taxon>
        <taxon>Bacillati</taxon>
        <taxon>Actinomycetota</taxon>
        <taxon>Actinomycetes</taxon>
        <taxon>Micromonosporales</taxon>
        <taxon>Micromonosporaceae</taxon>
        <taxon>Actinorhabdospora</taxon>
    </lineage>
</organism>
<keyword evidence="7" id="KW-1185">Reference proteome</keyword>
<dbReference type="SUPFAM" id="SSF46689">
    <property type="entry name" value="Homeodomain-like"/>
    <property type="match status" value="1"/>
</dbReference>
<reference evidence="6" key="1">
    <citation type="submission" date="2023-03" db="EMBL/GenBank/DDBJ databases">
        <title>Actinorhabdospora filicis NBRC 111898.</title>
        <authorList>
            <person name="Ichikawa N."/>
            <person name="Sato H."/>
            <person name="Tonouchi N."/>
        </authorList>
    </citation>
    <scope>NUCLEOTIDE SEQUENCE</scope>
    <source>
        <strain evidence="6">NBRC 111898</strain>
    </source>
</reference>
<sequence>MGLRERKKLATREALHEAALRLAVELGLERLTVEAICEAADVSRRTFSNHFAGKEEALLYGDRVRLLRVVELVRARPAEESPWEALSRAADELSAETSYDPVWLERMRIVRRTMSLATHSAALYAAVERDLTVDLAARTGDGDELRARILAASFLMALRIASQHWLDHPEMSVVELRRRTMELVAEQFR</sequence>
<dbReference type="AlphaFoldDB" id="A0A9W6WCW9"/>
<dbReference type="Proteomes" id="UP001165079">
    <property type="component" value="Unassembled WGS sequence"/>
</dbReference>
<dbReference type="InterPro" id="IPR050109">
    <property type="entry name" value="HTH-type_TetR-like_transc_reg"/>
</dbReference>
<dbReference type="Pfam" id="PF00440">
    <property type="entry name" value="TetR_N"/>
    <property type="match status" value="1"/>
</dbReference>
<dbReference type="InterPro" id="IPR041347">
    <property type="entry name" value="MftR_C"/>
</dbReference>
<dbReference type="Pfam" id="PF17754">
    <property type="entry name" value="TetR_C_14"/>
    <property type="match status" value="1"/>
</dbReference>
<feature type="DNA-binding region" description="H-T-H motif" evidence="4">
    <location>
        <begin position="32"/>
        <end position="51"/>
    </location>
</feature>
<evidence type="ECO:0000313" key="7">
    <source>
        <dbReference type="Proteomes" id="UP001165079"/>
    </source>
</evidence>
<dbReference type="PROSITE" id="PS50977">
    <property type="entry name" value="HTH_TETR_2"/>
    <property type="match status" value="1"/>
</dbReference>
<dbReference type="Gene3D" id="1.10.357.10">
    <property type="entry name" value="Tetracycline Repressor, domain 2"/>
    <property type="match status" value="1"/>
</dbReference>
<keyword evidence="1" id="KW-0805">Transcription regulation</keyword>
<gene>
    <name evidence="6" type="ORF">Afil01_50470</name>
</gene>
<dbReference type="InterPro" id="IPR009057">
    <property type="entry name" value="Homeodomain-like_sf"/>
</dbReference>
<evidence type="ECO:0000256" key="1">
    <source>
        <dbReference type="ARBA" id="ARBA00023015"/>
    </source>
</evidence>
<protein>
    <submittedName>
        <fullName evidence="6">TetR family transcriptional regulator</fullName>
    </submittedName>
</protein>
<dbReference type="PANTHER" id="PTHR30055:SF238">
    <property type="entry name" value="MYCOFACTOCIN BIOSYNTHESIS TRANSCRIPTIONAL REGULATOR MFTR-RELATED"/>
    <property type="match status" value="1"/>
</dbReference>
<evidence type="ECO:0000256" key="3">
    <source>
        <dbReference type="ARBA" id="ARBA00023163"/>
    </source>
</evidence>
<keyword evidence="2 4" id="KW-0238">DNA-binding</keyword>
<feature type="domain" description="HTH tetR-type" evidence="5">
    <location>
        <begin position="9"/>
        <end position="69"/>
    </location>
</feature>
<dbReference type="InterPro" id="IPR001647">
    <property type="entry name" value="HTH_TetR"/>
</dbReference>
<dbReference type="GO" id="GO:0003700">
    <property type="term" value="F:DNA-binding transcription factor activity"/>
    <property type="evidence" value="ECO:0007669"/>
    <property type="project" value="TreeGrafter"/>
</dbReference>
<dbReference type="EMBL" id="BSTX01000003">
    <property type="protein sequence ID" value="GLZ80240.1"/>
    <property type="molecule type" value="Genomic_DNA"/>
</dbReference>
<dbReference type="GO" id="GO:0000976">
    <property type="term" value="F:transcription cis-regulatory region binding"/>
    <property type="evidence" value="ECO:0007669"/>
    <property type="project" value="TreeGrafter"/>
</dbReference>
<dbReference type="InterPro" id="IPR023772">
    <property type="entry name" value="DNA-bd_HTH_TetR-type_CS"/>
</dbReference>
<proteinExistence type="predicted"/>
<dbReference type="PANTHER" id="PTHR30055">
    <property type="entry name" value="HTH-TYPE TRANSCRIPTIONAL REGULATOR RUTR"/>
    <property type="match status" value="1"/>
</dbReference>